<sequence>MIINRIGAEFEYEGVTYVIGASIVGTPESEYEGLYGSITEIRDGGDKDTENETPDIYCSFEPPVIPYDVKELEERFSELYQNPKTIDDIILDLVIMAPEMICPLDDLKECRHHPMVFILAEDWAVEGEHGSSSKVYTDFDDAKRLLVQKLEEELENGCIPQWAGYGNFVVHSTADSYECYIDGEHCENHYSLSIIAQKLCASNRFVRELAEIHKASCQLEDFVSQVSDWDEIAKLTDEKYGRMVHDPRFPERLQNALGKNDHYWESYWETVSEVAHELVNEYLEKPDCYKPETDNPYPLCVGNGTKKCRECCLWVDLQPDIE</sequence>
<evidence type="ECO:0000313" key="1">
    <source>
        <dbReference type="EMBL" id="RRK31653.1"/>
    </source>
</evidence>
<dbReference type="Proteomes" id="UP000274920">
    <property type="component" value="Unassembled WGS sequence"/>
</dbReference>
<comment type="caution">
    <text evidence="1">The sequence shown here is derived from an EMBL/GenBank/DDBJ whole genome shotgun (WGS) entry which is preliminary data.</text>
</comment>
<keyword evidence="2" id="KW-1185">Reference proteome</keyword>
<dbReference type="EMBL" id="RHJS01000002">
    <property type="protein sequence ID" value="RRK31653.1"/>
    <property type="molecule type" value="Genomic_DNA"/>
</dbReference>
<dbReference type="RefSeq" id="WP_125127284.1">
    <property type="nucleotide sequence ID" value="NZ_RHJS01000002.1"/>
</dbReference>
<evidence type="ECO:0000313" key="2">
    <source>
        <dbReference type="Proteomes" id="UP000274920"/>
    </source>
</evidence>
<gene>
    <name evidence="1" type="ORF">EBB54_09980</name>
</gene>
<organism evidence="1 2">
    <name type="scientific">Schaedlerella arabinosiphila</name>
    <dbReference type="NCBI Taxonomy" id="2044587"/>
    <lineage>
        <taxon>Bacteria</taxon>
        <taxon>Bacillati</taxon>
        <taxon>Bacillota</taxon>
        <taxon>Clostridia</taxon>
        <taxon>Lachnospirales</taxon>
        <taxon>Lachnospiraceae</taxon>
        <taxon>Schaedlerella</taxon>
    </lineage>
</organism>
<name>A0A3R8JMB4_9FIRM</name>
<dbReference type="AlphaFoldDB" id="A0A3R8JMB4"/>
<proteinExistence type="predicted"/>
<accession>A0A3R8JMB4</accession>
<reference evidence="1" key="1">
    <citation type="submission" date="2018-10" db="EMBL/GenBank/DDBJ databases">
        <title>Schaedlerella arabinophila gen. nov. sp. nov., isolated from the mouse intestinal tract and comparative analysis with the genome of the closely related altered Schaedler flora strain ASF502.</title>
        <authorList>
            <person name="Miyake S."/>
            <person name="Soh M."/>
            <person name="Seedorf H."/>
        </authorList>
    </citation>
    <scope>NUCLEOTIDE SEQUENCE [LARGE SCALE GENOMIC DNA]</scope>
    <source>
        <strain evidence="1">DSM 106076</strain>
    </source>
</reference>
<protein>
    <submittedName>
        <fullName evidence="1">Uncharacterized protein</fullName>
    </submittedName>
</protein>